<dbReference type="PANTHER" id="PTHR19879">
    <property type="entry name" value="TRANSCRIPTION INITIATION FACTOR TFIID"/>
    <property type="match status" value="1"/>
</dbReference>
<dbReference type="PROSITE" id="PS50082">
    <property type="entry name" value="WD_REPEATS_2"/>
    <property type="match status" value="3"/>
</dbReference>
<organism evidence="4 5">
    <name type="scientific">Euplotes crassus</name>
    <dbReference type="NCBI Taxonomy" id="5936"/>
    <lineage>
        <taxon>Eukaryota</taxon>
        <taxon>Sar</taxon>
        <taxon>Alveolata</taxon>
        <taxon>Ciliophora</taxon>
        <taxon>Intramacronucleata</taxon>
        <taxon>Spirotrichea</taxon>
        <taxon>Hypotrichia</taxon>
        <taxon>Euplotida</taxon>
        <taxon>Euplotidae</taxon>
        <taxon>Moneuplotes</taxon>
    </lineage>
</organism>
<comment type="caution">
    <text evidence="4">The sequence shown here is derived from an EMBL/GenBank/DDBJ whole genome shotgun (WGS) entry which is preliminary data.</text>
</comment>
<accession>A0AAD1U7K6</accession>
<dbReference type="PROSITE" id="PS00678">
    <property type="entry name" value="WD_REPEATS_1"/>
    <property type="match status" value="1"/>
</dbReference>
<feature type="repeat" description="WD" evidence="3">
    <location>
        <begin position="377"/>
        <end position="418"/>
    </location>
</feature>
<dbReference type="Proteomes" id="UP001295684">
    <property type="component" value="Unassembled WGS sequence"/>
</dbReference>
<proteinExistence type="predicted"/>
<dbReference type="InterPro" id="IPR015943">
    <property type="entry name" value="WD40/YVTN_repeat-like_dom_sf"/>
</dbReference>
<keyword evidence="5" id="KW-1185">Reference proteome</keyword>
<dbReference type="InterPro" id="IPR019775">
    <property type="entry name" value="WD40_repeat_CS"/>
</dbReference>
<feature type="repeat" description="WD" evidence="3">
    <location>
        <begin position="335"/>
        <end position="366"/>
    </location>
</feature>
<name>A0AAD1U7K6_EUPCR</name>
<dbReference type="EMBL" id="CAMPGE010004698">
    <property type="protein sequence ID" value="CAI2363546.1"/>
    <property type="molecule type" value="Genomic_DNA"/>
</dbReference>
<dbReference type="AlphaFoldDB" id="A0AAD1U7K6"/>
<evidence type="ECO:0000256" key="1">
    <source>
        <dbReference type="ARBA" id="ARBA00022574"/>
    </source>
</evidence>
<keyword evidence="1 3" id="KW-0853">WD repeat</keyword>
<evidence type="ECO:0000256" key="2">
    <source>
        <dbReference type="ARBA" id="ARBA00022737"/>
    </source>
</evidence>
<gene>
    <name evidence="4" type="ORF">ECRASSUSDP1_LOCUS4882</name>
</gene>
<dbReference type="GO" id="GO:0016251">
    <property type="term" value="F:RNA polymerase II general transcription initiation factor activity"/>
    <property type="evidence" value="ECO:0007669"/>
    <property type="project" value="TreeGrafter"/>
</dbReference>
<protein>
    <submittedName>
        <fullName evidence="4">Uncharacterized protein</fullName>
    </submittedName>
</protein>
<dbReference type="GO" id="GO:0005669">
    <property type="term" value="C:transcription factor TFIID complex"/>
    <property type="evidence" value="ECO:0007669"/>
    <property type="project" value="TreeGrafter"/>
</dbReference>
<dbReference type="Pfam" id="PF00400">
    <property type="entry name" value="WD40"/>
    <property type="match status" value="2"/>
</dbReference>
<sequence length="552" mass="63854">MDSHGASQTQPEITDEISEKIREFCDEFDMFERQVKRGMMHNFGNRLEETMCENDQAIKNFIFRIYCIFYYYMKALNTEKAISFFISKYHYFTESGDYFLEENEKPLYSVLLCEKENLEARIPGKFDFDNPRFPDINSLKAHQDQLISTVYSDIYEKIIDLENSKWHTIFEIVKDNKAKNIHATIIDFPILEQNLNLQTEKLLDYSKDRVDDMSLMKYMVHDTKDKIICSDISQTGQIVAIGFEDGLIKIFKHKISSSASGSKRTRGIVRSYSERSMGTDLKDEDVKESTDNLIGHKGAVFCLSISDDEKLLISGSYDSNIRLWCLNDGSCVYCYKAHQGPVWDLKFFTFSNFFASASADSLAKMWIISKFEPVRIFAFHETDVIKIEFVSKYKSLVTASIDFQMVIWNIIKGEKMIVINSIKSPIRSLVVTKNCRYLLTGDEYGNLCIFDLNFKCINILNLKHCYNKAIWNISFDQYFNFLAVGDEDTITVYDFKELCKVAIIDPSQKERNPPDNCIIHKMSIGESIDNRMYGIKLTKSNIVVAVIKGDES</sequence>
<dbReference type="PROSITE" id="PS50294">
    <property type="entry name" value="WD_REPEATS_REGION"/>
    <property type="match status" value="1"/>
</dbReference>
<dbReference type="GO" id="GO:0006367">
    <property type="term" value="P:transcription initiation at RNA polymerase II promoter"/>
    <property type="evidence" value="ECO:0007669"/>
    <property type="project" value="TreeGrafter"/>
</dbReference>
<evidence type="ECO:0000313" key="4">
    <source>
        <dbReference type="EMBL" id="CAI2363546.1"/>
    </source>
</evidence>
<dbReference type="InterPro" id="IPR036322">
    <property type="entry name" value="WD40_repeat_dom_sf"/>
</dbReference>
<evidence type="ECO:0000256" key="3">
    <source>
        <dbReference type="PROSITE-ProRule" id="PRU00221"/>
    </source>
</evidence>
<dbReference type="InterPro" id="IPR001680">
    <property type="entry name" value="WD40_rpt"/>
</dbReference>
<dbReference type="PANTHER" id="PTHR19879:SF1">
    <property type="entry name" value="CANNONBALL-RELATED"/>
    <property type="match status" value="1"/>
</dbReference>
<reference evidence="4" key="1">
    <citation type="submission" date="2023-07" db="EMBL/GenBank/DDBJ databases">
        <authorList>
            <consortium name="AG Swart"/>
            <person name="Singh M."/>
            <person name="Singh A."/>
            <person name="Seah K."/>
            <person name="Emmerich C."/>
        </authorList>
    </citation>
    <scope>NUCLEOTIDE SEQUENCE</scope>
    <source>
        <strain evidence="4">DP1</strain>
    </source>
</reference>
<evidence type="ECO:0000313" key="5">
    <source>
        <dbReference type="Proteomes" id="UP001295684"/>
    </source>
</evidence>
<keyword evidence="2" id="KW-0677">Repeat</keyword>
<feature type="repeat" description="WD" evidence="3">
    <location>
        <begin position="293"/>
        <end position="334"/>
    </location>
</feature>
<dbReference type="SMART" id="SM00320">
    <property type="entry name" value="WD40"/>
    <property type="match status" value="6"/>
</dbReference>
<dbReference type="Gene3D" id="2.130.10.10">
    <property type="entry name" value="YVTN repeat-like/Quinoprotein amine dehydrogenase"/>
    <property type="match status" value="2"/>
</dbReference>
<dbReference type="SUPFAM" id="SSF50978">
    <property type="entry name" value="WD40 repeat-like"/>
    <property type="match status" value="1"/>
</dbReference>